<evidence type="ECO:0000313" key="2">
    <source>
        <dbReference type="Proteomes" id="UP000008022"/>
    </source>
</evidence>
<dbReference type="Proteomes" id="UP000008022">
    <property type="component" value="Unassembled WGS sequence"/>
</dbReference>
<reference evidence="2" key="1">
    <citation type="submission" date="2013-06" db="EMBL/GenBank/DDBJ databases">
        <authorList>
            <person name="Zhao Q."/>
        </authorList>
    </citation>
    <scope>NUCLEOTIDE SEQUENCE</scope>
    <source>
        <strain evidence="2">cv. W1943</strain>
    </source>
</reference>
<proteinExistence type="predicted"/>
<accession>A0A0E0N1Q2</accession>
<protein>
    <submittedName>
        <fullName evidence="1">Uncharacterized protein</fullName>
    </submittedName>
</protein>
<dbReference type="HOGENOM" id="CLU_2350264_0_0_1"/>
<evidence type="ECO:0000313" key="1">
    <source>
        <dbReference type="EnsemblPlants" id="ORUFI01G32060.2"/>
    </source>
</evidence>
<dbReference type="EnsemblPlants" id="ORUFI01G32060.2">
    <property type="protein sequence ID" value="ORUFI01G32060.2"/>
    <property type="gene ID" value="ORUFI01G32060"/>
</dbReference>
<keyword evidence="2" id="KW-1185">Reference proteome</keyword>
<organism evidence="1 2">
    <name type="scientific">Oryza rufipogon</name>
    <name type="common">Brownbeard rice</name>
    <name type="synonym">Asian wild rice</name>
    <dbReference type="NCBI Taxonomy" id="4529"/>
    <lineage>
        <taxon>Eukaryota</taxon>
        <taxon>Viridiplantae</taxon>
        <taxon>Streptophyta</taxon>
        <taxon>Embryophyta</taxon>
        <taxon>Tracheophyta</taxon>
        <taxon>Spermatophyta</taxon>
        <taxon>Magnoliopsida</taxon>
        <taxon>Liliopsida</taxon>
        <taxon>Poales</taxon>
        <taxon>Poaceae</taxon>
        <taxon>BOP clade</taxon>
        <taxon>Oryzoideae</taxon>
        <taxon>Oryzeae</taxon>
        <taxon>Oryzinae</taxon>
        <taxon>Oryza</taxon>
    </lineage>
</organism>
<sequence>MNAAGAGRVQATGWVVVMRGGDAYAWVKCEWEEDVDCREIAAAGGGDHLATQDDFDVLLERITDFVYAEKHSRAPVASG</sequence>
<reference evidence="1" key="2">
    <citation type="submission" date="2015-06" db="UniProtKB">
        <authorList>
            <consortium name="EnsemblPlants"/>
        </authorList>
    </citation>
    <scope>IDENTIFICATION</scope>
</reference>
<dbReference type="AlphaFoldDB" id="A0A0E0N1Q2"/>
<dbReference type="Gramene" id="ORUFI01G32060.2">
    <property type="protein sequence ID" value="ORUFI01G32060.2"/>
    <property type="gene ID" value="ORUFI01G32060"/>
</dbReference>
<name>A0A0E0N1Q2_ORYRU</name>